<evidence type="ECO:0000313" key="1">
    <source>
        <dbReference type="EMBL" id="VVV69832.1"/>
    </source>
</evidence>
<dbReference type="OMA" id="CIYEAPQ"/>
<dbReference type="AlphaFoldDB" id="A0A5K0XZG5"/>
<name>A0A5K0XZG5_9MAGN</name>
<organism evidence="1">
    <name type="scientific">Nymphaea colorata</name>
    <name type="common">pocket water lily</name>
    <dbReference type="NCBI Taxonomy" id="210225"/>
    <lineage>
        <taxon>Eukaryota</taxon>
        <taxon>Viridiplantae</taxon>
        <taxon>Streptophyta</taxon>
        <taxon>Embryophyta</taxon>
        <taxon>Tracheophyta</taxon>
        <taxon>Spermatophyta</taxon>
        <taxon>Magnoliopsida</taxon>
        <taxon>Nymphaeales</taxon>
        <taxon>Nymphaeaceae</taxon>
        <taxon>Nymphaea</taxon>
    </lineage>
</organism>
<dbReference type="PANTHER" id="PTHR31439">
    <property type="entry name" value="EXPRESSED PROTEIN"/>
    <property type="match status" value="1"/>
</dbReference>
<dbReference type="Gramene" id="NC11G0210000.1">
    <property type="protein sequence ID" value="NC11G0210000.1:cds"/>
    <property type="gene ID" value="NC11G0210000"/>
</dbReference>
<accession>A0A5K0XZG5</accession>
<reference evidence="1" key="1">
    <citation type="submission" date="2019-09" db="EMBL/GenBank/DDBJ databases">
        <authorList>
            <person name="Zhang L."/>
        </authorList>
    </citation>
    <scope>NUCLEOTIDE SEQUENCE</scope>
</reference>
<dbReference type="EMBL" id="LR721776">
    <property type="protein sequence ID" value="VVV69832.1"/>
    <property type="molecule type" value="Genomic_DNA"/>
</dbReference>
<gene>
    <name evidence="1" type="ORF">NYM_LOCUS7056</name>
</gene>
<dbReference type="PANTHER" id="PTHR31439:SF4">
    <property type="entry name" value="NEURONAL PAS DOMAIN PROTEIN"/>
    <property type="match status" value="1"/>
</dbReference>
<protein>
    <submittedName>
        <fullName evidence="1">Uncharacterized protein</fullName>
    </submittedName>
</protein>
<sequence length="514" mass="58442">MAAIASCCLPDLSAWITGLPPTTQWKTDLQSINICSSKSNKISLKFSVKRNPSSDPFVVFSLLADFQYPVYLWSSNSCRVDNKSYSVSKDTMKDLFFSFIKQVLQYGPKKNSHLVLPSYLSTAHEQKFFPQMLNLAFASLLLCVCVYEAPSEIRSNCIQTVQKHLSNSKKSRESLKLLVQLMGSNLEEQWMRSIHLALTNTVGSDQAWLRPDQARRFLKGNDPNSPYQPFSYSISSAGLWKVQLYSPIVATRVQNSSNRNVDDERLLFSLKHQHLEAVFQLSYSVNYKNQNWIEIVVAIDNVRCDIVPLVSDYLMAERGFGIQEKHFPSRISLQLNPILQNHVLSVSVSKSSDNPTIELGTEKNIEGGFDAPGTYFGLKVSTVDTISMSVKPWKFEQTVDGDTGNLSWVLYEINDLKEISSSRPSKISFLNPRAWFKDRYSTACRAFTRQGGVVFARDEYGDCIAWKVKREAMGTTMNWEIKGSIWFTYLPNKHNTFYSETRSVDFTEVLQLPL</sequence>
<dbReference type="OrthoDB" id="724026at2759"/>
<proteinExistence type="predicted"/>